<comment type="caution">
    <text evidence="1">The sequence shown here is derived from an EMBL/GenBank/DDBJ whole genome shotgun (WGS) entry which is preliminary data.</text>
</comment>
<dbReference type="OrthoDB" id="10264062at2759"/>
<evidence type="ECO:0000313" key="1">
    <source>
        <dbReference type="EMBL" id="VVB10797.1"/>
    </source>
</evidence>
<dbReference type="EMBL" id="CABITT030000007">
    <property type="protein sequence ID" value="VVB10797.1"/>
    <property type="molecule type" value="Genomic_DNA"/>
</dbReference>
<evidence type="ECO:0000313" key="2">
    <source>
        <dbReference type="Proteomes" id="UP000489600"/>
    </source>
</evidence>
<keyword evidence="2" id="KW-1185">Reference proteome</keyword>
<sequence length="197" mass="22815">MKIDHVSMVKIVSAKRIVRRNLSSSETVPEIRCFALDFNSISVCWIGIIYNDPLLRSLRFQNDPRPHIFLDFILLGCAVDQVLMVSSECTNVCSNNHCLMAAMTVQKLDDLLWKSGGEDLQGSYPFRSECQADVPRNRFKSRAGETLSARRWHAAFTEDGRLDMERVLRRIPARRNSSKIKAEVWEFFRRLRSRQHV</sequence>
<accession>A0A565CAV4</accession>
<dbReference type="Proteomes" id="UP000489600">
    <property type="component" value="Unassembled WGS sequence"/>
</dbReference>
<organism evidence="1 2">
    <name type="scientific">Arabis nemorensis</name>
    <dbReference type="NCBI Taxonomy" id="586526"/>
    <lineage>
        <taxon>Eukaryota</taxon>
        <taxon>Viridiplantae</taxon>
        <taxon>Streptophyta</taxon>
        <taxon>Embryophyta</taxon>
        <taxon>Tracheophyta</taxon>
        <taxon>Spermatophyta</taxon>
        <taxon>Magnoliopsida</taxon>
        <taxon>eudicotyledons</taxon>
        <taxon>Gunneridae</taxon>
        <taxon>Pentapetalae</taxon>
        <taxon>rosids</taxon>
        <taxon>malvids</taxon>
        <taxon>Brassicales</taxon>
        <taxon>Brassicaceae</taxon>
        <taxon>Arabideae</taxon>
        <taxon>Arabis</taxon>
    </lineage>
</organism>
<reference evidence="1" key="1">
    <citation type="submission" date="2019-07" db="EMBL/GenBank/DDBJ databases">
        <authorList>
            <person name="Dittberner H."/>
        </authorList>
    </citation>
    <scope>NUCLEOTIDE SEQUENCE [LARGE SCALE GENOMIC DNA]</scope>
</reference>
<gene>
    <name evidence="1" type="ORF">ANE_LOCUS21241</name>
</gene>
<protein>
    <submittedName>
        <fullName evidence="1">Uncharacterized protein</fullName>
    </submittedName>
</protein>
<dbReference type="AlphaFoldDB" id="A0A565CAV4"/>
<name>A0A565CAV4_9BRAS</name>
<proteinExistence type="predicted"/>